<organism evidence="1 2">
    <name type="scientific">Mycolicibacterium mucogenicum</name>
    <name type="common">Mycobacterium mucogenicum</name>
    <dbReference type="NCBI Taxonomy" id="56689"/>
    <lineage>
        <taxon>Bacteria</taxon>
        <taxon>Bacillati</taxon>
        <taxon>Actinomycetota</taxon>
        <taxon>Actinomycetes</taxon>
        <taxon>Mycobacteriales</taxon>
        <taxon>Mycobacteriaceae</taxon>
        <taxon>Mycolicibacterium</taxon>
    </lineage>
</organism>
<name>A0A1A0M6F2_MYCMU</name>
<dbReference type="EMBL" id="LZSF01000239">
    <property type="protein sequence ID" value="OBA81049.1"/>
    <property type="molecule type" value="Genomic_DNA"/>
</dbReference>
<dbReference type="AlphaFoldDB" id="A0A1A0M6F2"/>
<evidence type="ECO:0000313" key="2">
    <source>
        <dbReference type="Proteomes" id="UP000093962"/>
    </source>
</evidence>
<accession>A0A1A0M6F2</accession>
<evidence type="ECO:0000313" key="1">
    <source>
        <dbReference type="EMBL" id="OBA81049.1"/>
    </source>
</evidence>
<reference evidence="1 2" key="1">
    <citation type="submission" date="2016-06" db="EMBL/GenBank/DDBJ databases">
        <authorList>
            <person name="Kjaerup R.B."/>
            <person name="Dalgaard T.S."/>
            <person name="Juul-Madsen H.R."/>
        </authorList>
    </citation>
    <scope>NUCLEOTIDE SEQUENCE [LARGE SCALE GENOMIC DNA]</scope>
    <source>
        <strain evidence="1 2">1199456.5</strain>
    </source>
</reference>
<gene>
    <name evidence="1" type="ORF">A5642_28785</name>
</gene>
<protein>
    <submittedName>
        <fullName evidence="1">Uncharacterized protein</fullName>
    </submittedName>
</protein>
<comment type="caution">
    <text evidence="1">The sequence shown here is derived from an EMBL/GenBank/DDBJ whole genome shotgun (WGS) entry which is preliminary data.</text>
</comment>
<sequence length="80" mass="8447">MHRTVSMVNRLLTVHDLVVLLQSANQFELLLTAAAGTASIVTAVRSSAADVAGIDPERRHTDLCTCGDGDPSNCPARDSL</sequence>
<dbReference type="Proteomes" id="UP000093962">
    <property type="component" value="Unassembled WGS sequence"/>
</dbReference>
<proteinExistence type="predicted"/>